<keyword evidence="2" id="KW-1133">Transmembrane helix</keyword>
<feature type="transmembrane region" description="Helical" evidence="2">
    <location>
        <begin position="6"/>
        <end position="25"/>
    </location>
</feature>
<protein>
    <submittedName>
        <fullName evidence="3">Uncharacterized protein</fullName>
    </submittedName>
</protein>
<dbReference type="EMBL" id="AGSN01000128">
    <property type="protein sequence ID" value="EHH10363.1"/>
    <property type="molecule type" value="Genomic_DNA"/>
</dbReference>
<name>G6YCP1_9HYPH</name>
<keyword evidence="2" id="KW-0812">Transmembrane</keyword>
<dbReference type="OrthoDB" id="6286374at2"/>
<evidence type="ECO:0000313" key="3">
    <source>
        <dbReference type="EMBL" id="EHH10363.1"/>
    </source>
</evidence>
<organism evidence="3 4">
    <name type="scientific">Mesorhizobium amorphae CCNWGS0123</name>
    <dbReference type="NCBI Taxonomy" id="1082933"/>
    <lineage>
        <taxon>Bacteria</taxon>
        <taxon>Pseudomonadati</taxon>
        <taxon>Pseudomonadota</taxon>
        <taxon>Alphaproteobacteria</taxon>
        <taxon>Hyphomicrobiales</taxon>
        <taxon>Phyllobacteriaceae</taxon>
        <taxon>Mesorhizobium</taxon>
    </lineage>
</organism>
<dbReference type="RefSeq" id="WP_006203319.1">
    <property type="nucleotide sequence ID" value="NZ_AGSN01000128.1"/>
</dbReference>
<reference evidence="3 4" key="1">
    <citation type="journal article" date="2012" name="J. Bacteriol.">
        <title>Draft Genome Sequence of Plant Growth-Promoting Rhizobium Mesorhizobium amorphae, Isolated from Zinc-Lead Mine Tailings.</title>
        <authorList>
            <person name="Hao X."/>
            <person name="Lin Y."/>
            <person name="Johnstone L."/>
            <person name="Baltrus D.A."/>
            <person name="Miller S.J."/>
            <person name="Wei G."/>
            <person name="Rensing C."/>
        </authorList>
    </citation>
    <scope>NUCLEOTIDE SEQUENCE [LARGE SCALE GENOMIC DNA]</scope>
    <source>
        <strain evidence="3 4">CCNWGS0123</strain>
    </source>
</reference>
<accession>G6YCP1</accession>
<dbReference type="Proteomes" id="UP000002949">
    <property type="component" value="Unassembled WGS sequence"/>
</dbReference>
<proteinExistence type="predicted"/>
<evidence type="ECO:0000256" key="1">
    <source>
        <dbReference type="SAM" id="Coils"/>
    </source>
</evidence>
<feature type="transmembrane region" description="Helical" evidence="2">
    <location>
        <begin position="156"/>
        <end position="174"/>
    </location>
</feature>
<evidence type="ECO:0000313" key="4">
    <source>
        <dbReference type="Proteomes" id="UP000002949"/>
    </source>
</evidence>
<evidence type="ECO:0000256" key="2">
    <source>
        <dbReference type="SAM" id="Phobius"/>
    </source>
</evidence>
<gene>
    <name evidence="3" type="ORF">MEA186_18632</name>
</gene>
<feature type="transmembrane region" description="Helical" evidence="2">
    <location>
        <begin position="293"/>
        <end position="311"/>
    </location>
</feature>
<feature type="coiled-coil region" evidence="1">
    <location>
        <begin position="225"/>
        <end position="252"/>
    </location>
</feature>
<sequence length="372" mass="39979">MQWLTALLAFATTMLMFSIVVSTLVEMIHRIFGLRAKGMQLMLGNLYSRVILPKLTKSEGDAKELLTPQEFAALIMENRATTEKGDPSTGWISGFLRWFVDWAVVTDIPVEVFTQKLASSRLVGAADVLTDEVVMDISQKYEAFGKEVSLYFESRARLFSVCVAFFVAWTFYVHPYKLAVAFLKNPEIAGAVAEKAADVHAQYAVLMEKLNTAAAAKPETGAGSTEDLKGAIAALQEKLTEAENQTKELRTLGAPVGWEVNPALKSCALGAVTVDCSFGAFGTNWTLPSIANAFWLLVGGLLVGLGAPFWAQAVSSLTASRDVSRRIAEIVAPNGVATAKAAVPQDAAPQPDSVPVTTFKVARAAGQKNVAK</sequence>
<keyword evidence="4" id="KW-1185">Reference proteome</keyword>
<dbReference type="KEGG" id="mamo:A6B35_21865"/>
<dbReference type="PATRIC" id="fig|1082933.3.peg.3636"/>
<dbReference type="eggNOG" id="ENOG5033EKZ">
    <property type="taxonomic scope" value="Bacteria"/>
</dbReference>
<keyword evidence="2" id="KW-0472">Membrane</keyword>
<dbReference type="AlphaFoldDB" id="G6YCP1"/>
<keyword evidence="1" id="KW-0175">Coiled coil</keyword>